<evidence type="ECO:0000256" key="7">
    <source>
        <dbReference type="SAM" id="Phobius"/>
    </source>
</evidence>
<feature type="transmembrane region" description="Helical" evidence="7">
    <location>
        <begin position="33"/>
        <end position="60"/>
    </location>
</feature>
<keyword evidence="3 7" id="KW-0812">Transmembrane</keyword>
<evidence type="ECO:0000256" key="2">
    <source>
        <dbReference type="ARBA" id="ARBA00022448"/>
    </source>
</evidence>
<dbReference type="PROSITE" id="PS50850">
    <property type="entry name" value="MFS"/>
    <property type="match status" value="1"/>
</dbReference>
<evidence type="ECO:0000256" key="4">
    <source>
        <dbReference type="ARBA" id="ARBA00022989"/>
    </source>
</evidence>
<dbReference type="STRING" id="33114.A0A2G2VZ19"/>
<evidence type="ECO:0000313" key="10">
    <source>
        <dbReference type="Proteomes" id="UP000224567"/>
    </source>
</evidence>
<evidence type="ECO:0000259" key="8">
    <source>
        <dbReference type="PROSITE" id="PS50850"/>
    </source>
</evidence>
<dbReference type="InterPro" id="IPR005828">
    <property type="entry name" value="MFS_sugar_transport-like"/>
</dbReference>
<dbReference type="InterPro" id="IPR036259">
    <property type="entry name" value="MFS_trans_sf"/>
</dbReference>
<comment type="caution">
    <text evidence="9">The sequence shown here is derived from an EMBL/GenBank/DDBJ whole genome shotgun (WGS) entry which is preliminary data.</text>
</comment>
<evidence type="ECO:0000256" key="1">
    <source>
        <dbReference type="ARBA" id="ARBA00004141"/>
    </source>
</evidence>
<evidence type="ECO:0000313" key="9">
    <source>
        <dbReference type="EMBL" id="PHT38230.1"/>
    </source>
</evidence>
<accession>A0A2G2VZ19</accession>
<evidence type="ECO:0000256" key="5">
    <source>
        <dbReference type="ARBA" id="ARBA00023136"/>
    </source>
</evidence>
<comment type="similarity">
    <text evidence="6">Belongs to the major facilitator superfamily. Phosphate:H(+) symporter (TC 2.A.1.9) family.</text>
</comment>
<reference evidence="9 10" key="1">
    <citation type="journal article" date="2017" name="Genome Biol.">
        <title>New reference genome sequences of hot pepper reveal the massive evolution of plant disease-resistance genes by retroduplication.</title>
        <authorList>
            <person name="Kim S."/>
            <person name="Park J."/>
            <person name="Yeom S.I."/>
            <person name="Kim Y.M."/>
            <person name="Seo E."/>
            <person name="Kim K.T."/>
            <person name="Kim M.S."/>
            <person name="Lee J.M."/>
            <person name="Cheong K."/>
            <person name="Shin H.S."/>
            <person name="Kim S.B."/>
            <person name="Han K."/>
            <person name="Lee J."/>
            <person name="Park M."/>
            <person name="Lee H.A."/>
            <person name="Lee H.Y."/>
            <person name="Lee Y."/>
            <person name="Oh S."/>
            <person name="Lee J.H."/>
            <person name="Choi E."/>
            <person name="Choi E."/>
            <person name="Lee S.E."/>
            <person name="Jeon J."/>
            <person name="Kim H."/>
            <person name="Choi G."/>
            <person name="Song H."/>
            <person name="Lee J."/>
            <person name="Lee S.C."/>
            <person name="Kwon J.K."/>
            <person name="Lee H.Y."/>
            <person name="Koo N."/>
            <person name="Hong Y."/>
            <person name="Kim R.W."/>
            <person name="Kang W.H."/>
            <person name="Huh J.H."/>
            <person name="Kang B.C."/>
            <person name="Yang T.J."/>
            <person name="Lee Y.H."/>
            <person name="Bennetzen J.L."/>
            <person name="Choi D."/>
        </authorList>
    </citation>
    <scope>NUCLEOTIDE SEQUENCE [LARGE SCALE GENOMIC DNA]</scope>
    <source>
        <strain evidence="10">cv. PBC81</strain>
    </source>
</reference>
<dbReference type="AlphaFoldDB" id="A0A2G2VZ19"/>
<dbReference type="EMBL" id="MLFT02000009">
    <property type="protein sequence ID" value="PHT38230.1"/>
    <property type="molecule type" value="Genomic_DNA"/>
</dbReference>
<evidence type="ECO:0000256" key="6">
    <source>
        <dbReference type="ARBA" id="ARBA00044504"/>
    </source>
</evidence>
<protein>
    <submittedName>
        <fullName evidence="9">Inositol transporter 3</fullName>
    </submittedName>
</protein>
<evidence type="ECO:0000256" key="3">
    <source>
        <dbReference type="ARBA" id="ARBA00022692"/>
    </source>
</evidence>
<dbReference type="InterPro" id="IPR050814">
    <property type="entry name" value="Myo-inositol_Transporter"/>
</dbReference>
<dbReference type="Proteomes" id="UP000224567">
    <property type="component" value="Unassembled WGS sequence"/>
</dbReference>
<feature type="transmembrane region" description="Helical" evidence="7">
    <location>
        <begin position="113"/>
        <end position="133"/>
    </location>
</feature>
<dbReference type="SUPFAM" id="SSF103473">
    <property type="entry name" value="MFS general substrate transporter"/>
    <property type="match status" value="1"/>
</dbReference>
<organism evidence="9 10">
    <name type="scientific">Capsicum baccatum</name>
    <name type="common">Peruvian pepper</name>
    <dbReference type="NCBI Taxonomy" id="33114"/>
    <lineage>
        <taxon>Eukaryota</taxon>
        <taxon>Viridiplantae</taxon>
        <taxon>Streptophyta</taxon>
        <taxon>Embryophyta</taxon>
        <taxon>Tracheophyta</taxon>
        <taxon>Spermatophyta</taxon>
        <taxon>Magnoliopsida</taxon>
        <taxon>eudicotyledons</taxon>
        <taxon>Gunneridae</taxon>
        <taxon>Pentapetalae</taxon>
        <taxon>asterids</taxon>
        <taxon>lamiids</taxon>
        <taxon>Solanales</taxon>
        <taxon>Solanaceae</taxon>
        <taxon>Solanoideae</taxon>
        <taxon>Capsiceae</taxon>
        <taxon>Capsicum</taxon>
    </lineage>
</organism>
<keyword evidence="5 7" id="KW-0472">Membrane</keyword>
<dbReference type="PANTHER" id="PTHR48020">
    <property type="entry name" value="PROTON MYO-INOSITOL COTRANSPORTER"/>
    <property type="match status" value="1"/>
</dbReference>
<keyword evidence="2" id="KW-0813">Transport</keyword>
<dbReference type="Pfam" id="PF00083">
    <property type="entry name" value="Sugar_tr"/>
    <property type="match status" value="1"/>
</dbReference>
<reference evidence="10" key="2">
    <citation type="journal article" date="2017" name="J. Anim. Genet.">
        <title>Multiple reference genome sequences of hot pepper reveal the massive evolution of plant disease resistance genes by retroduplication.</title>
        <authorList>
            <person name="Kim S."/>
            <person name="Park J."/>
            <person name="Yeom S.-I."/>
            <person name="Kim Y.-M."/>
            <person name="Seo E."/>
            <person name="Kim K.-T."/>
            <person name="Kim M.-S."/>
            <person name="Lee J.M."/>
            <person name="Cheong K."/>
            <person name="Shin H.-S."/>
            <person name="Kim S.-B."/>
            <person name="Han K."/>
            <person name="Lee J."/>
            <person name="Park M."/>
            <person name="Lee H.-A."/>
            <person name="Lee H.-Y."/>
            <person name="Lee Y."/>
            <person name="Oh S."/>
            <person name="Lee J.H."/>
            <person name="Choi E."/>
            <person name="Choi E."/>
            <person name="Lee S.E."/>
            <person name="Jeon J."/>
            <person name="Kim H."/>
            <person name="Choi G."/>
            <person name="Song H."/>
            <person name="Lee J."/>
            <person name="Lee S.-C."/>
            <person name="Kwon J.-K."/>
            <person name="Lee H.-Y."/>
            <person name="Koo N."/>
            <person name="Hong Y."/>
            <person name="Kim R.W."/>
            <person name="Kang W.-H."/>
            <person name="Huh J.H."/>
            <person name="Kang B.-C."/>
            <person name="Yang T.-J."/>
            <person name="Lee Y.-H."/>
            <person name="Bennetzen J.L."/>
            <person name="Choi D."/>
        </authorList>
    </citation>
    <scope>NUCLEOTIDE SEQUENCE [LARGE SCALE GENOMIC DNA]</scope>
    <source>
        <strain evidence="10">cv. PBC81</strain>
    </source>
</reference>
<feature type="domain" description="Major facilitator superfamily (MFS) profile" evidence="8">
    <location>
        <begin position="1"/>
        <end position="296"/>
    </location>
</feature>
<sequence>MVVAGAIFGVAIGGCLNDTFERKLLILIVDVLFFAGALIMSITLVSWVIIIGRIFVSFAVGMDSMTAPLYISEASPHKIRGALVSMNDLLITGGQFLSYLINLTFTDVKGMWRWMLGIARLPTVIQFGLMIVLPESPRWLYRKWKVDEAKGMNVGKNLCACTYSGKADELRDILAKIYPAEKVDNEMMAMKKLVEEAKKIEGVGKEGGPRNIVVKFSISKVCPSVLLIGRRKIFKLYGGGPFVVSEKIKPEGPDSFVIKEEIVEVLKRVVTHMTRMSGVNTSVRQGCPGGEAFMLK</sequence>
<dbReference type="InterPro" id="IPR020846">
    <property type="entry name" value="MFS_dom"/>
</dbReference>
<feature type="transmembrane region" description="Helical" evidence="7">
    <location>
        <begin position="81"/>
        <end position="101"/>
    </location>
</feature>
<dbReference type="Gene3D" id="1.20.1250.20">
    <property type="entry name" value="MFS general substrate transporter like domains"/>
    <property type="match status" value="1"/>
</dbReference>
<dbReference type="OrthoDB" id="6339427at2759"/>
<keyword evidence="4 7" id="KW-1133">Transmembrane helix</keyword>
<dbReference type="GO" id="GO:0016020">
    <property type="term" value="C:membrane"/>
    <property type="evidence" value="ECO:0007669"/>
    <property type="project" value="UniProtKB-SubCell"/>
</dbReference>
<comment type="subcellular location">
    <subcellularLocation>
        <location evidence="1">Membrane</location>
        <topology evidence="1">Multi-pass membrane protein</topology>
    </subcellularLocation>
</comment>
<keyword evidence="10" id="KW-1185">Reference proteome</keyword>
<dbReference type="GO" id="GO:0005366">
    <property type="term" value="F:myo-inositol:proton symporter activity"/>
    <property type="evidence" value="ECO:0007669"/>
    <property type="project" value="TreeGrafter"/>
</dbReference>
<name>A0A2G2VZ19_CAPBA</name>
<proteinExistence type="inferred from homology"/>
<dbReference type="PANTHER" id="PTHR48020:SF20">
    <property type="entry name" value="INOSITOL TRANSPORTER 4-LIKE"/>
    <property type="match status" value="1"/>
</dbReference>
<gene>
    <name evidence="9" type="ORF">CQW23_21803</name>
</gene>